<reference evidence="6 7" key="1">
    <citation type="submission" date="2021-03" db="EMBL/GenBank/DDBJ databases">
        <title>Genomic and phenotypic characterization of Chloracidobacterium isolates provides evidence for multiple species.</title>
        <authorList>
            <person name="Saini M.K."/>
            <person name="Costas A.M.G."/>
            <person name="Tank M."/>
            <person name="Bryant D.A."/>
        </authorList>
    </citation>
    <scope>NUCLEOTIDE SEQUENCE [LARGE SCALE GENOMIC DNA]</scope>
    <source>
        <strain evidence="6 7">N</strain>
    </source>
</reference>
<dbReference type="Gene3D" id="3.20.110.10">
    <property type="entry name" value="Glycoside hydrolase 38, N terminal domain"/>
    <property type="match status" value="1"/>
</dbReference>
<evidence type="ECO:0000313" key="6">
    <source>
        <dbReference type="EMBL" id="QUV93849.1"/>
    </source>
</evidence>
<dbReference type="CDD" id="cd10792">
    <property type="entry name" value="GH57N_AmyC_like"/>
    <property type="match status" value="1"/>
</dbReference>
<evidence type="ECO:0000256" key="2">
    <source>
        <dbReference type="ARBA" id="ARBA00023277"/>
    </source>
</evidence>
<dbReference type="Pfam" id="PF09210">
    <property type="entry name" value="BE_C"/>
    <property type="match status" value="1"/>
</dbReference>
<keyword evidence="7" id="KW-1185">Reference proteome</keyword>
<evidence type="ECO:0000256" key="3">
    <source>
        <dbReference type="RuleBase" id="RU361196"/>
    </source>
</evidence>
<dbReference type="Gene3D" id="1.20.1430.10">
    <property type="entry name" value="Families 57/38 glycoside transferase, middle domain"/>
    <property type="match status" value="1"/>
</dbReference>
<evidence type="ECO:0000313" key="7">
    <source>
        <dbReference type="Proteomes" id="UP000677668"/>
    </source>
</evidence>
<name>A0ABX8AYR0_9BACT</name>
<organism evidence="6 7">
    <name type="scientific">Chloracidobacterium sp. N</name>
    <dbReference type="NCBI Taxonomy" id="2821540"/>
    <lineage>
        <taxon>Bacteria</taxon>
        <taxon>Pseudomonadati</taxon>
        <taxon>Acidobacteriota</taxon>
        <taxon>Terriglobia</taxon>
        <taxon>Terriglobales</taxon>
        <taxon>Acidobacteriaceae</taxon>
        <taxon>Chloracidobacterium</taxon>
        <taxon>Chloracidobacterium aggregatum</taxon>
    </lineage>
</organism>
<evidence type="ECO:0000259" key="5">
    <source>
        <dbReference type="Pfam" id="PF09210"/>
    </source>
</evidence>
<dbReference type="InterPro" id="IPR004300">
    <property type="entry name" value="Glyco_hydro_57_N"/>
</dbReference>
<evidence type="ECO:0000256" key="1">
    <source>
        <dbReference type="ARBA" id="ARBA00006821"/>
    </source>
</evidence>
<dbReference type="SUPFAM" id="SSF88713">
    <property type="entry name" value="Glycoside hydrolase/deacetylase"/>
    <property type="match status" value="1"/>
</dbReference>
<dbReference type="InterPro" id="IPR015293">
    <property type="entry name" value="BE_C"/>
</dbReference>
<proteinExistence type="inferred from homology"/>
<dbReference type="PANTHER" id="PTHR41695">
    <property type="entry name" value="1,4-ALPHA-GLUCAN BRANCHING ENZYME RV3031-RELATED"/>
    <property type="match status" value="1"/>
</dbReference>
<accession>A0ABX8AYR0</accession>
<feature type="domain" description="Glycoside hydrolase family 57 N-terminal" evidence="4">
    <location>
        <begin position="8"/>
        <end position="331"/>
    </location>
</feature>
<dbReference type="InterPro" id="IPR028995">
    <property type="entry name" value="Glyco_hydro_57/38_cen_sf"/>
</dbReference>
<dbReference type="PANTHER" id="PTHR41695:SF1">
    <property type="entry name" value="1,4-ALPHA-GLUCAN BRANCHING ENZYME TK1436"/>
    <property type="match status" value="1"/>
</dbReference>
<keyword evidence="2 3" id="KW-0119">Carbohydrate metabolism</keyword>
<dbReference type="EMBL" id="CP072642">
    <property type="protein sequence ID" value="QUV93849.1"/>
    <property type="molecule type" value="Genomic_DNA"/>
</dbReference>
<comment type="similarity">
    <text evidence="1 3">Belongs to the glycosyl hydrolase 57 family.</text>
</comment>
<gene>
    <name evidence="6" type="ORF">J8C05_10890</name>
</gene>
<dbReference type="Proteomes" id="UP000677668">
    <property type="component" value="Chromosome 1"/>
</dbReference>
<dbReference type="RefSeq" id="WP_211422189.1">
    <property type="nucleotide sequence ID" value="NZ_CP072642.1"/>
</dbReference>
<sequence length="528" mass="61576">MTTGFLSLILHAHLPFVRHPEYPEFLEEDWLYEAISETYVPLLFVFESLHRAGVRVRLTMTLTPPLCEMLVDDLLRERYVRHLGKLVELAEKEIVRTKGTPFAPAAQAHHEHFRAVQNLYENVYHRDLVGAFRRLQDEGVLEIITCCATHGFLPLMRYESARRAQIRVAVRNYEKHFGRLPSGIWLAECAYEPGIDALLAEVGLRYFIVDSHSIMFGSPRPARGIFAPTITPSGVAAFARDVETSEQVWSSLVGYPGHPNYREFYKDLGYEADYDYIKPYLHADGVRRNIGIKYFRVTGKVDLHHKQPYIPAWATETAAEHAGHFLASRQAQMRHLRTVIGRAPLVVSPYDAELYGHWWYEGPQFLDFLIRKIHFDQDEVVLATPSDYLQMFPHNQPQVPSASSWGAEGYNRVWLNRDTQWMYRHQHQAERRMEELARRFPTPGSPLVHRALNQAARELLLAQSSDWAFIITNKTMVQYAEKRFRDHIHRFTRLYEMLTSETVDEDWLAEVEKRDTIFPEMDYRVYAR</sequence>
<dbReference type="InterPro" id="IPR037090">
    <property type="entry name" value="57_glycoside_trans_central"/>
</dbReference>
<dbReference type="Pfam" id="PF03065">
    <property type="entry name" value="Glyco_hydro_57"/>
    <property type="match status" value="1"/>
</dbReference>
<feature type="domain" description="1,4-alpha-glucan branching enzyme C-terminal" evidence="5">
    <location>
        <begin position="425"/>
        <end position="526"/>
    </location>
</feature>
<dbReference type="InterPro" id="IPR027291">
    <property type="entry name" value="Glyco_hydro_38_N_sf"/>
</dbReference>
<evidence type="ECO:0000259" key="4">
    <source>
        <dbReference type="Pfam" id="PF03065"/>
    </source>
</evidence>
<dbReference type="InterPro" id="IPR040042">
    <property type="entry name" value="Branching_enz_MT3115-like"/>
</dbReference>
<dbReference type="SUPFAM" id="SSF88688">
    <property type="entry name" value="Families 57/38 glycoside transferase middle domain"/>
    <property type="match status" value="1"/>
</dbReference>
<dbReference type="InterPro" id="IPR011330">
    <property type="entry name" value="Glyco_hydro/deAcase_b/a-brl"/>
</dbReference>
<protein>
    <submittedName>
        <fullName evidence="6">DUF1957 domain-containing protein</fullName>
    </submittedName>
</protein>